<dbReference type="RefSeq" id="WP_014909813.1">
    <property type="nucleotide sequence ID" value="NZ_JAYMRS010000007.1"/>
</dbReference>
<dbReference type="PROSITE" id="PS51186">
    <property type="entry name" value="GNAT"/>
    <property type="match status" value="1"/>
</dbReference>
<dbReference type="SUPFAM" id="SSF55729">
    <property type="entry name" value="Acyl-CoA N-acyltransferases (Nat)"/>
    <property type="match status" value="1"/>
</dbReference>
<dbReference type="PANTHER" id="PTHR43441">
    <property type="entry name" value="RIBOSOMAL-PROTEIN-SERINE ACETYLTRANSFERASE"/>
    <property type="match status" value="1"/>
</dbReference>
<reference evidence="2 3" key="1">
    <citation type="submission" date="2024-01" db="EMBL/GenBank/DDBJ databases">
        <title>Genome mining of biosynthetic gene clusters to explore secondary metabolites of Streptomyces sp.</title>
        <authorList>
            <person name="Baig A."/>
            <person name="Ajitkumar Shintre N."/>
            <person name="Kumar H."/>
            <person name="Anbarasu A."/>
            <person name="Ramaiah S."/>
        </authorList>
    </citation>
    <scope>NUCLEOTIDE SEQUENCE [LARGE SCALE GENOMIC DNA]</scope>
    <source>
        <strain evidence="2 3">A01</strain>
    </source>
</reference>
<dbReference type="Proteomes" id="UP001585053">
    <property type="component" value="Unassembled WGS sequence"/>
</dbReference>
<sequence length="177" mass="20027">MYRLREWNRGDADRLLEAFAWRELAWQETEIPRTPDEAMEWIDRRAVLTKEEIHGFAVVDGLDKVLGHVQISVTSRRHELGWLSFWTHPAEQGRGVATAGARLASRFAFDELGLFRVEAGHRIGNPGSCVALGRAGLLPEGIERAKLLYGTSRYDTASHARLVTDPEEWTPEGPCKY</sequence>
<name>A0ABV5DZ80_9ACTN</name>
<dbReference type="EMBL" id="JAYMRS010000007">
    <property type="protein sequence ID" value="MFB8769879.1"/>
    <property type="molecule type" value="Genomic_DNA"/>
</dbReference>
<feature type="domain" description="N-acetyltransferase" evidence="1">
    <location>
        <begin position="2"/>
        <end position="154"/>
    </location>
</feature>
<dbReference type="Gene3D" id="3.40.630.30">
    <property type="match status" value="1"/>
</dbReference>
<evidence type="ECO:0000313" key="3">
    <source>
        <dbReference type="Proteomes" id="UP001585053"/>
    </source>
</evidence>
<evidence type="ECO:0000259" key="1">
    <source>
        <dbReference type="PROSITE" id="PS51186"/>
    </source>
</evidence>
<dbReference type="InterPro" id="IPR051908">
    <property type="entry name" value="Ribosomal_N-acetyltransferase"/>
</dbReference>
<dbReference type="PANTHER" id="PTHR43441:SF10">
    <property type="entry name" value="ACETYLTRANSFERASE"/>
    <property type="match status" value="1"/>
</dbReference>
<protein>
    <submittedName>
        <fullName evidence="2">GNAT family N-acetyltransferase</fullName>
    </submittedName>
</protein>
<dbReference type="InterPro" id="IPR016181">
    <property type="entry name" value="Acyl_CoA_acyltransferase"/>
</dbReference>
<proteinExistence type="predicted"/>
<evidence type="ECO:0000313" key="2">
    <source>
        <dbReference type="EMBL" id="MFB8769879.1"/>
    </source>
</evidence>
<dbReference type="InterPro" id="IPR000182">
    <property type="entry name" value="GNAT_dom"/>
</dbReference>
<organism evidence="2 3">
    <name type="scientific">Nocardiopsis alba</name>
    <dbReference type="NCBI Taxonomy" id="53437"/>
    <lineage>
        <taxon>Bacteria</taxon>
        <taxon>Bacillati</taxon>
        <taxon>Actinomycetota</taxon>
        <taxon>Actinomycetes</taxon>
        <taxon>Streptosporangiales</taxon>
        <taxon>Nocardiopsidaceae</taxon>
        <taxon>Nocardiopsis</taxon>
    </lineage>
</organism>
<gene>
    <name evidence="2" type="ORF">VSQ78_19400</name>
</gene>
<keyword evidence="3" id="KW-1185">Reference proteome</keyword>
<accession>A0ABV5DZ80</accession>
<dbReference type="Pfam" id="PF13302">
    <property type="entry name" value="Acetyltransf_3"/>
    <property type="match status" value="1"/>
</dbReference>
<comment type="caution">
    <text evidence="2">The sequence shown here is derived from an EMBL/GenBank/DDBJ whole genome shotgun (WGS) entry which is preliminary data.</text>
</comment>